<keyword evidence="2" id="KW-1185">Reference proteome</keyword>
<evidence type="ECO:0000313" key="2">
    <source>
        <dbReference type="Proteomes" id="UP001551675"/>
    </source>
</evidence>
<accession>A0ABV3GT72</accession>
<organism evidence="1 2">
    <name type="scientific">Microtetraspora glauca</name>
    <dbReference type="NCBI Taxonomy" id="1996"/>
    <lineage>
        <taxon>Bacteria</taxon>
        <taxon>Bacillati</taxon>
        <taxon>Actinomycetota</taxon>
        <taxon>Actinomycetes</taxon>
        <taxon>Streptosporangiales</taxon>
        <taxon>Streptosporangiaceae</taxon>
        <taxon>Microtetraspora</taxon>
    </lineage>
</organism>
<protein>
    <submittedName>
        <fullName evidence="1">Uncharacterized protein</fullName>
    </submittedName>
</protein>
<dbReference type="EMBL" id="JBFALK010000031">
    <property type="protein sequence ID" value="MEV0974502.1"/>
    <property type="molecule type" value="Genomic_DNA"/>
</dbReference>
<dbReference type="Proteomes" id="UP001551675">
    <property type="component" value="Unassembled WGS sequence"/>
</dbReference>
<reference evidence="1 2" key="1">
    <citation type="submission" date="2024-06" db="EMBL/GenBank/DDBJ databases">
        <title>The Natural Products Discovery Center: Release of the First 8490 Sequenced Strains for Exploring Actinobacteria Biosynthetic Diversity.</title>
        <authorList>
            <person name="Kalkreuter E."/>
            <person name="Kautsar S.A."/>
            <person name="Yang D."/>
            <person name="Bader C.D."/>
            <person name="Teijaro C.N."/>
            <person name="Fluegel L."/>
            <person name="Davis C.M."/>
            <person name="Simpson J.R."/>
            <person name="Lauterbach L."/>
            <person name="Steele A.D."/>
            <person name="Gui C."/>
            <person name="Meng S."/>
            <person name="Li G."/>
            <person name="Viehrig K."/>
            <person name="Ye F."/>
            <person name="Su P."/>
            <person name="Kiefer A.F."/>
            <person name="Nichols A."/>
            <person name="Cepeda A.J."/>
            <person name="Yan W."/>
            <person name="Fan B."/>
            <person name="Jiang Y."/>
            <person name="Adhikari A."/>
            <person name="Zheng C.-J."/>
            <person name="Schuster L."/>
            <person name="Cowan T.M."/>
            <person name="Smanski M.J."/>
            <person name="Chevrette M.G."/>
            <person name="De Carvalho L.P.S."/>
            <person name="Shen B."/>
        </authorList>
    </citation>
    <scope>NUCLEOTIDE SEQUENCE [LARGE SCALE GENOMIC DNA]</scope>
    <source>
        <strain evidence="1 2">NPDC050100</strain>
    </source>
</reference>
<sequence length="94" mass="9932">MPHGSGFDPYADSADADTCTFSLFVTRSITITLRPTHRVSAAAATFNGGLAEPACTLAPRRARLSALVPTAPIDWRTPNCLHTAAKSAELYCAP</sequence>
<name>A0ABV3GT72_MICGL</name>
<gene>
    <name evidence="1" type="ORF">AB0I59_38410</name>
</gene>
<evidence type="ECO:0000313" key="1">
    <source>
        <dbReference type="EMBL" id="MEV0974502.1"/>
    </source>
</evidence>
<proteinExistence type="predicted"/>
<comment type="caution">
    <text evidence="1">The sequence shown here is derived from an EMBL/GenBank/DDBJ whole genome shotgun (WGS) entry which is preliminary data.</text>
</comment>